<keyword evidence="2" id="KW-1185">Reference proteome</keyword>
<reference evidence="1 2" key="1">
    <citation type="journal article" date="2024" name="IMA Fungus">
        <title>IMA Genome - F19 : A genome assembly and annotation guide to empower mycologists, including annotated draft genome sequences of Ceratocystis pirilliformis, Diaporthe australafricana, Fusarium ophioides, Paecilomyces lecythidis, and Sporothrix stenoceras.</title>
        <authorList>
            <person name="Aylward J."/>
            <person name="Wilson A.M."/>
            <person name="Visagie C.M."/>
            <person name="Spraker J."/>
            <person name="Barnes I."/>
            <person name="Buitendag C."/>
            <person name="Ceriani C."/>
            <person name="Del Mar Angel L."/>
            <person name="du Plessis D."/>
            <person name="Fuchs T."/>
            <person name="Gasser K."/>
            <person name="Kramer D."/>
            <person name="Li W."/>
            <person name="Munsamy K."/>
            <person name="Piso A."/>
            <person name="Price J.L."/>
            <person name="Sonnekus B."/>
            <person name="Thomas C."/>
            <person name="van der Nest A."/>
            <person name="van Dijk A."/>
            <person name="van Heerden A."/>
            <person name="van Vuuren N."/>
            <person name="Yilmaz N."/>
            <person name="Duong T.A."/>
            <person name="van der Merwe N.A."/>
            <person name="Wingfield M.J."/>
            <person name="Wingfield B.D."/>
        </authorList>
    </citation>
    <scope>NUCLEOTIDE SEQUENCE [LARGE SCALE GENOMIC DNA]</scope>
    <source>
        <strain evidence="1 2">CMW 5346</strain>
    </source>
</reference>
<protein>
    <submittedName>
        <fullName evidence="1">Uncharacterized protein</fullName>
    </submittedName>
</protein>
<dbReference type="Proteomes" id="UP001583186">
    <property type="component" value="Unassembled WGS sequence"/>
</dbReference>
<sequence>MMRVREPCNIDDSQLLEGNVGEPIRGLPLDVPTDMSYYMQRMRLSKVARGIVDRMPMVSGTQFVGGPASSSASAASLLAAYRESAIASDAELDAMLKDMPLFLRFETYEQTQIEWTEDDEDGKSPKTTIVLLIDLCADNGTGSEMDTGDDSPDTSAAFAALQIVSDARPYSPAAAELYTSLTQLLANHRPQLLEEGLQRLGTSMPEISSATTDTAQSVIPATSATITSPLNNATQDYSLSNLAFNDAMYTNPMALHFDGLDDLAQFQWDDLLAGVDTTMFV</sequence>
<evidence type="ECO:0000313" key="2">
    <source>
        <dbReference type="Proteomes" id="UP001583186"/>
    </source>
</evidence>
<comment type="caution">
    <text evidence="1">The sequence shown here is derived from an EMBL/GenBank/DDBJ whole genome shotgun (WGS) entry which is preliminary data.</text>
</comment>
<proteinExistence type="predicted"/>
<gene>
    <name evidence="1" type="ORF">Sste5346_008310</name>
</gene>
<dbReference type="EMBL" id="JAWCUI010000063">
    <property type="protein sequence ID" value="KAL1890308.1"/>
    <property type="molecule type" value="Genomic_DNA"/>
</dbReference>
<organism evidence="1 2">
    <name type="scientific">Sporothrix stenoceras</name>
    <dbReference type="NCBI Taxonomy" id="5173"/>
    <lineage>
        <taxon>Eukaryota</taxon>
        <taxon>Fungi</taxon>
        <taxon>Dikarya</taxon>
        <taxon>Ascomycota</taxon>
        <taxon>Pezizomycotina</taxon>
        <taxon>Sordariomycetes</taxon>
        <taxon>Sordariomycetidae</taxon>
        <taxon>Ophiostomatales</taxon>
        <taxon>Ophiostomataceae</taxon>
        <taxon>Sporothrix</taxon>
    </lineage>
</organism>
<accession>A0ABR3YR27</accession>
<evidence type="ECO:0000313" key="1">
    <source>
        <dbReference type="EMBL" id="KAL1890308.1"/>
    </source>
</evidence>
<name>A0ABR3YR27_9PEZI</name>